<dbReference type="EMBL" id="KN752972">
    <property type="protein sequence ID" value="KIH49541.1"/>
    <property type="molecule type" value="Genomic_DNA"/>
</dbReference>
<name>A0A0C2FXB9_9BILA</name>
<reference evidence="1 2" key="1">
    <citation type="submission" date="2013-12" db="EMBL/GenBank/DDBJ databases">
        <title>Draft genome of the parsitic nematode Ancylostoma duodenale.</title>
        <authorList>
            <person name="Mitreva M."/>
        </authorList>
    </citation>
    <scope>NUCLEOTIDE SEQUENCE [LARGE SCALE GENOMIC DNA]</scope>
    <source>
        <strain evidence="1 2">Zhejiang</strain>
    </source>
</reference>
<proteinExistence type="predicted"/>
<keyword evidence="2" id="KW-1185">Reference proteome</keyword>
<sequence length="51" mass="5988">YLSRYKAEDVVLRPGLKYTGFLIVRVDKDDKEEVQDYGWLSSSIPTLVWTH</sequence>
<dbReference type="Proteomes" id="UP000054047">
    <property type="component" value="Unassembled WGS sequence"/>
</dbReference>
<protein>
    <submittedName>
        <fullName evidence="1">Uncharacterized protein</fullName>
    </submittedName>
</protein>
<evidence type="ECO:0000313" key="2">
    <source>
        <dbReference type="Proteomes" id="UP000054047"/>
    </source>
</evidence>
<dbReference type="AlphaFoldDB" id="A0A0C2FXB9"/>
<organism evidence="1 2">
    <name type="scientific">Ancylostoma duodenale</name>
    <dbReference type="NCBI Taxonomy" id="51022"/>
    <lineage>
        <taxon>Eukaryota</taxon>
        <taxon>Metazoa</taxon>
        <taxon>Ecdysozoa</taxon>
        <taxon>Nematoda</taxon>
        <taxon>Chromadorea</taxon>
        <taxon>Rhabditida</taxon>
        <taxon>Rhabditina</taxon>
        <taxon>Rhabditomorpha</taxon>
        <taxon>Strongyloidea</taxon>
        <taxon>Ancylostomatidae</taxon>
        <taxon>Ancylostomatinae</taxon>
        <taxon>Ancylostoma</taxon>
    </lineage>
</organism>
<feature type="non-terminal residue" evidence="1">
    <location>
        <position position="1"/>
    </location>
</feature>
<accession>A0A0C2FXB9</accession>
<evidence type="ECO:0000313" key="1">
    <source>
        <dbReference type="EMBL" id="KIH49541.1"/>
    </source>
</evidence>
<dbReference type="OrthoDB" id="10519916at2759"/>
<gene>
    <name evidence="1" type="ORF">ANCDUO_20384</name>
</gene>